<keyword evidence="10 13" id="KW-1133">Transmembrane helix</keyword>
<dbReference type="RefSeq" id="WP_076401118.1">
    <property type="nucleotide sequence ID" value="NZ_FTOA01000005.1"/>
</dbReference>
<name>A0A1N7NKP7_9PROT</name>
<organism evidence="14 15">
    <name type="scientific">Insolitispirillum peregrinum</name>
    <dbReference type="NCBI Taxonomy" id="80876"/>
    <lineage>
        <taxon>Bacteria</taxon>
        <taxon>Pseudomonadati</taxon>
        <taxon>Pseudomonadota</taxon>
        <taxon>Alphaproteobacteria</taxon>
        <taxon>Rhodospirillales</taxon>
        <taxon>Novispirillaceae</taxon>
        <taxon>Insolitispirillum</taxon>
    </lineage>
</organism>
<keyword evidence="8 12" id="KW-0812">Transmembrane</keyword>
<evidence type="ECO:0000256" key="2">
    <source>
        <dbReference type="ARBA" id="ARBA00004249"/>
    </source>
</evidence>
<evidence type="ECO:0000256" key="1">
    <source>
        <dbReference type="ARBA" id="ARBA00003540"/>
    </source>
</evidence>
<dbReference type="PANTHER" id="PTHR30558">
    <property type="entry name" value="EXBD MEMBRANE COMPONENT OF PMF-DRIVEN MACROMOLECULE IMPORT SYSTEM"/>
    <property type="match status" value="1"/>
</dbReference>
<evidence type="ECO:0000256" key="7">
    <source>
        <dbReference type="ARBA" id="ARBA00022519"/>
    </source>
</evidence>
<evidence type="ECO:0000256" key="3">
    <source>
        <dbReference type="ARBA" id="ARBA00005811"/>
    </source>
</evidence>
<evidence type="ECO:0000256" key="13">
    <source>
        <dbReference type="SAM" id="Phobius"/>
    </source>
</evidence>
<dbReference type="Pfam" id="PF02472">
    <property type="entry name" value="ExbD"/>
    <property type="match status" value="1"/>
</dbReference>
<dbReference type="PANTHER" id="PTHR30558:SF12">
    <property type="entry name" value="BIOPOLYMER TRANSPORT PROTEIN EXBD"/>
    <property type="match status" value="1"/>
</dbReference>
<keyword evidence="9 12" id="KW-0653">Protein transport</keyword>
<keyword evidence="7" id="KW-0997">Cell inner membrane</keyword>
<comment type="subunit">
    <text evidence="4">The accessory proteins ExbB and ExbD seem to form a complex with TonB.</text>
</comment>
<proteinExistence type="inferred from homology"/>
<dbReference type="EMBL" id="FTOA01000005">
    <property type="protein sequence ID" value="SIS98983.1"/>
    <property type="molecule type" value="Genomic_DNA"/>
</dbReference>
<evidence type="ECO:0000313" key="14">
    <source>
        <dbReference type="EMBL" id="SIS98983.1"/>
    </source>
</evidence>
<keyword evidence="6" id="KW-1003">Cell membrane</keyword>
<evidence type="ECO:0000256" key="8">
    <source>
        <dbReference type="ARBA" id="ARBA00022692"/>
    </source>
</evidence>
<sequence>MAMMTGADGSGDELLADINTTPLIDVMLVLLIMLIITIPLTTHSLEMALPAPGEAETPVGPPPVRLVAQDDGQWRWNETPVTDPAALEALFHALAAQPTPPEVQVIPRHATRWDTVAAILASAQRQGVTTLALAQPPDSGDHGQ</sequence>
<comment type="similarity">
    <text evidence="3 12">Belongs to the ExbD/TolR family.</text>
</comment>
<keyword evidence="5 12" id="KW-0813">Transport</keyword>
<evidence type="ECO:0000256" key="9">
    <source>
        <dbReference type="ARBA" id="ARBA00022927"/>
    </source>
</evidence>
<dbReference type="GO" id="GO:0022857">
    <property type="term" value="F:transmembrane transporter activity"/>
    <property type="evidence" value="ECO:0007669"/>
    <property type="project" value="InterPro"/>
</dbReference>
<evidence type="ECO:0000256" key="10">
    <source>
        <dbReference type="ARBA" id="ARBA00022989"/>
    </source>
</evidence>
<dbReference type="InterPro" id="IPR003400">
    <property type="entry name" value="ExbD"/>
</dbReference>
<evidence type="ECO:0000256" key="4">
    <source>
        <dbReference type="ARBA" id="ARBA00011471"/>
    </source>
</evidence>
<keyword evidence="15" id="KW-1185">Reference proteome</keyword>
<dbReference type="Proteomes" id="UP000185678">
    <property type="component" value="Unassembled WGS sequence"/>
</dbReference>
<accession>A0A1N7NKP7</accession>
<dbReference type="GO" id="GO:0015031">
    <property type="term" value="P:protein transport"/>
    <property type="evidence" value="ECO:0007669"/>
    <property type="project" value="UniProtKB-KW"/>
</dbReference>
<dbReference type="AlphaFoldDB" id="A0A1N7NKP7"/>
<comment type="subcellular location">
    <subcellularLocation>
        <location evidence="2">Cell inner membrane</location>
        <topology evidence="2">Single-pass type II membrane protein</topology>
    </subcellularLocation>
    <subcellularLocation>
        <location evidence="12">Cell membrane</location>
        <topology evidence="12">Single-pass type II membrane protein</topology>
    </subcellularLocation>
</comment>
<protein>
    <submittedName>
        <fullName evidence="14">Outer membrane transport energization protein ExbD</fullName>
    </submittedName>
</protein>
<reference evidence="14 15" key="1">
    <citation type="submission" date="2017-01" db="EMBL/GenBank/DDBJ databases">
        <authorList>
            <person name="Mah S.A."/>
            <person name="Swanson W.J."/>
            <person name="Moy G.W."/>
            <person name="Vacquier V.D."/>
        </authorList>
    </citation>
    <scope>NUCLEOTIDE SEQUENCE [LARGE SCALE GENOMIC DNA]</scope>
    <source>
        <strain evidence="14 15">DSM 11589</strain>
    </source>
</reference>
<evidence type="ECO:0000256" key="12">
    <source>
        <dbReference type="RuleBase" id="RU003879"/>
    </source>
</evidence>
<dbReference type="GO" id="GO:0005886">
    <property type="term" value="C:plasma membrane"/>
    <property type="evidence" value="ECO:0007669"/>
    <property type="project" value="UniProtKB-SubCell"/>
</dbReference>
<evidence type="ECO:0000256" key="6">
    <source>
        <dbReference type="ARBA" id="ARBA00022475"/>
    </source>
</evidence>
<gene>
    <name evidence="14" type="ORF">SAMN05421779_105199</name>
</gene>
<evidence type="ECO:0000256" key="11">
    <source>
        <dbReference type="ARBA" id="ARBA00023136"/>
    </source>
</evidence>
<dbReference type="STRING" id="80876.SAMN05421779_105199"/>
<comment type="function">
    <text evidence="1">Involved in the TonB-dependent energy-dependent transport of various receptor-bound substrates.</text>
</comment>
<evidence type="ECO:0000256" key="5">
    <source>
        <dbReference type="ARBA" id="ARBA00022448"/>
    </source>
</evidence>
<feature type="transmembrane region" description="Helical" evidence="13">
    <location>
        <begin position="20"/>
        <end position="40"/>
    </location>
</feature>
<dbReference type="OrthoDB" id="9798629at2"/>
<evidence type="ECO:0000313" key="15">
    <source>
        <dbReference type="Proteomes" id="UP000185678"/>
    </source>
</evidence>
<keyword evidence="11 13" id="KW-0472">Membrane</keyword>